<reference evidence="1" key="2">
    <citation type="submission" date="2020-11" db="EMBL/GenBank/DDBJ databases">
        <authorList>
            <person name="McCartney M.A."/>
            <person name="Auch B."/>
            <person name="Kono T."/>
            <person name="Mallez S."/>
            <person name="Becker A."/>
            <person name="Gohl D.M."/>
            <person name="Silverstein K.A.T."/>
            <person name="Koren S."/>
            <person name="Bechman K.B."/>
            <person name="Herman A."/>
            <person name="Abrahante J.E."/>
            <person name="Garbe J."/>
        </authorList>
    </citation>
    <scope>NUCLEOTIDE SEQUENCE</scope>
    <source>
        <strain evidence="1">Duluth1</strain>
        <tissue evidence="1">Whole animal</tissue>
    </source>
</reference>
<reference evidence="1" key="1">
    <citation type="journal article" date="2019" name="bioRxiv">
        <title>The Genome of the Zebra Mussel, Dreissena polymorpha: A Resource for Invasive Species Research.</title>
        <authorList>
            <person name="McCartney M.A."/>
            <person name="Auch B."/>
            <person name="Kono T."/>
            <person name="Mallez S."/>
            <person name="Zhang Y."/>
            <person name="Obille A."/>
            <person name="Becker A."/>
            <person name="Abrahante J.E."/>
            <person name="Garbe J."/>
            <person name="Badalamenti J.P."/>
            <person name="Herman A."/>
            <person name="Mangelson H."/>
            <person name="Liachko I."/>
            <person name="Sullivan S."/>
            <person name="Sone E.D."/>
            <person name="Koren S."/>
            <person name="Silverstein K.A.T."/>
            <person name="Beckman K.B."/>
            <person name="Gohl D.M."/>
        </authorList>
    </citation>
    <scope>NUCLEOTIDE SEQUENCE</scope>
    <source>
        <strain evidence="1">Duluth1</strain>
        <tissue evidence="1">Whole animal</tissue>
    </source>
</reference>
<accession>A0A9D4N1Z7</accession>
<name>A0A9D4N1Z7_DREPO</name>
<gene>
    <name evidence="1" type="ORF">DPMN_011572</name>
</gene>
<dbReference type="AlphaFoldDB" id="A0A9D4N1Z7"/>
<dbReference type="Proteomes" id="UP000828390">
    <property type="component" value="Unassembled WGS sequence"/>
</dbReference>
<keyword evidence="2" id="KW-1185">Reference proteome</keyword>
<evidence type="ECO:0000313" key="2">
    <source>
        <dbReference type="Proteomes" id="UP000828390"/>
    </source>
</evidence>
<proteinExistence type="predicted"/>
<organism evidence="1 2">
    <name type="scientific">Dreissena polymorpha</name>
    <name type="common">Zebra mussel</name>
    <name type="synonym">Mytilus polymorpha</name>
    <dbReference type="NCBI Taxonomy" id="45954"/>
    <lineage>
        <taxon>Eukaryota</taxon>
        <taxon>Metazoa</taxon>
        <taxon>Spiralia</taxon>
        <taxon>Lophotrochozoa</taxon>
        <taxon>Mollusca</taxon>
        <taxon>Bivalvia</taxon>
        <taxon>Autobranchia</taxon>
        <taxon>Heteroconchia</taxon>
        <taxon>Euheterodonta</taxon>
        <taxon>Imparidentia</taxon>
        <taxon>Neoheterodontei</taxon>
        <taxon>Myida</taxon>
        <taxon>Dreissenoidea</taxon>
        <taxon>Dreissenidae</taxon>
        <taxon>Dreissena</taxon>
    </lineage>
</organism>
<feature type="non-terminal residue" evidence="1">
    <location>
        <position position="1"/>
    </location>
</feature>
<evidence type="ECO:0000313" key="1">
    <source>
        <dbReference type="EMBL" id="KAH3887555.1"/>
    </source>
</evidence>
<comment type="caution">
    <text evidence="1">The sequence shown here is derived from an EMBL/GenBank/DDBJ whole genome shotgun (WGS) entry which is preliminary data.</text>
</comment>
<protein>
    <submittedName>
        <fullName evidence="1">Uncharacterized protein</fullName>
    </submittedName>
</protein>
<sequence>MIFPPLCGHVFQQTGTIFKLIRDIMRQKSSIQRKIPRPPDVHVFRPTGTISELTIHMALRVSTRKNSLPPSPFRKRFSINRNHFRTHPRDHWDNLRTKFHEDRIINVASRVFTRQKTNKRRSQKLTMSTLCSGELKSKTNNGLIITPRASAIIAWLVITAGN</sequence>
<dbReference type="EMBL" id="JAIWYP010000001">
    <property type="protein sequence ID" value="KAH3887555.1"/>
    <property type="molecule type" value="Genomic_DNA"/>
</dbReference>